<dbReference type="InterPro" id="IPR007816">
    <property type="entry name" value="ResB-like_domain"/>
</dbReference>
<feature type="domain" description="ResB-like" evidence="8">
    <location>
        <begin position="353"/>
        <end position="443"/>
    </location>
</feature>
<name>A0A811N357_9POAL</name>
<comment type="subcellular location">
    <subcellularLocation>
        <location evidence="1">Membrane</location>
        <topology evidence="1">Multi-pass membrane protein</topology>
    </subcellularLocation>
</comment>
<dbReference type="Pfam" id="PF05140">
    <property type="entry name" value="ResB"/>
    <property type="match status" value="2"/>
</dbReference>
<dbReference type="PANTHER" id="PTHR31566:SF0">
    <property type="entry name" value="CYTOCHROME C BIOGENESIS PROTEIN CCS1, CHLOROPLASTIC"/>
    <property type="match status" value="1"/>
</dbReference>
<accession>A0A811N357</accession>
<dbReference type="AlphaFoldDB" id="A0A811N357"/>
<protein>
    <recommendedName>
        <fullName evidence="8">ResB-like domain-containing protein</fullName>
    </recommendedName>
</protein>
<evidence type="ECO:0000259" key="8">
    <source>
        <dbReference type="Pfam" id="PF05140"/>
    </source>
</evidence>
<keyword evidence="2 7" id="KW-0812">Transmembrane</keyword>
<evidence type="ECO:0000256" key="6">
    <source>
        <dbReference type="SAM" id="MobiDB-lite"/>
    </source>
</evidence>
<feature type="domain" description="ResB-like" evidence="8">
    <location>
        <begin position="120"/>
        <end position="300"/>
    </location>
</feature>
<dbReference type="PANTHER" id="PTHR31566">
    <property type="entry name" value="CYTOCHROME C BIOGENESIS PROTEIN CCS1, CHLOROPLASTIC"/>
    <property type="match status" value="1"/>
</dbReference>
<comment type="caution">
    <text evidence="9">The sequence shown here is derived from an EMBL/GenBank/DDBJ whole genome shotgun (WGS) entry which is preliminary data.</text>
</comment>
<reference evidence="9" key="1">
    <citation type="submission" date="2020-10" db="EMBL/GenBank/DDBJ databases">
        <authorList>
            <person name="Han B."/>
            <person name="Lu T."/>
            <person name="Zhao Q."/>
            <person name="Huang X."/>
            <person name="Zhao Y."/>
        </authorList>
    </citation>
    <scope>NUCLEOTIDE SEQUENCE</scope>
</reference>
<evidence type="ECO:0000256" key="5">
    <source>
        <dbReference type="ARBA" id="ARBA00023136"/>
    </source>
</evidence>
<keyword evidence="10" id="KW-1185">Reference proteome</keyword>
<keyword evidence="5 7" id="KW-0472">Membrane</keyword>
<evidence type="ECO:0000256" key="1">
    <source>
        <dbReference type="ARBA" id="ARBA00004141"/>
    </source>
</evidence>
<dbReference type="GO" id="GO:0016020">
    <property type="term" value="C:membrane"/>
    <property type="evidence" value="ECO:0007669"/>
    <property type="project" value="UniProtKB-SubCell"/>
</dbReference>
<evidence type="ECO:0000256" key="3">
    <source>
        <dbReference type="ARBA" id="ARBA00022748"/>
    </source>
</evidence>
<dbReference type="InterPro" id="IPR023494">
    <property type="entry name" value="Cyt_c_bgen_Ccs1/CcsB/ResB"/>
</dbReference>
<feature type="transmembrane region" description="Helical" evidence="7">
    <location>
        <begin position="266"/>
        <end position="287"/>
    </location>
</feature>
<evidence type="ECO:0000313" key="9">
    <source>
        <dbReference type="EMBL" id="CAD6214749.1"/>
    </source>
</evidence>
<evidence type="ECO:0000256" key="4">
    <source>
        <dbReference type="ARBA" id="ARBA00022989"/>
    </source>
</evidence>
<evidence type="ECO:0000256" key="2">
    <source>
        <dbReference type="ARBA" id="ARBA00022692"/>
    </source>
</evidence>
<proteinExistence type="predicted"/>
<gene>
    <name evidence="9" type="ORF">NCGR_LOCUS10065</name>
</gene>
<dbReference type="OrthoDB" id="565797at2759"/>
<sequence length="468" mass="50322">MPSPTSCLLLNPSKPSSFRRLSAPAPHLHARRFHVSCDAPRGSGRSGGGRREAIPTGASKAKKQIVFFDAAPPVSQEGGAAVEKAGGEKPTTKVGSGNAALALVRRATKRTLAVLSNLPLAISEMFAIAALMALGTVIDQGEAPSYYFEKFPEDNPVFGFITWRWILTPGFDHMFSSPVFLGLLALLATSLMACTYTTQLPMVKVARRWSFTHSGERIRKQEFADSLPRASIQDLGVILMGAGYEVFTKGPSLYAFKGLAGRYAPIGVHLAMLFIMAGATLSATGSFKGSVDVPQGLNFVIGDVMKPRGVSLLHRMFSILKSMSTGSTWSTMTVERSMLARDLQSIVLYDQEGKFVGVRRPSSKLPIEINGNEILIEDAIGSTGLDLKTDPGVPIVYAGFGALMLTTCISYLSHSQIWALQDGSTVVVGGKTNRAKLEFSEEMNRLLDKVPELISADENVLNTKSTAT</sequence>
<feature type="transmembrane region" description="Helical" evidence="7">
    <location>
        <begin position="179"/>
        <end position="198"/>
    </location>
</feature>
<feature type="region of interest" description="Disordered" evidence="6">
    <location>
        <begin position="36"/>
        <end position="58"/>
    </location>
</feature>
<feature type="transmembrane region" description="Helical" evidence="7">
    <location>
        <begin position="112"/>
        <end position="138"/>
    </location>
</feature>
<evidence type="ECO:0000256" key="7">
    <source>
        <dbReference type="SAM" id="Phobius"/>
    </source>
</evidence>
<organism evidence="9 10">
    <name type="scientific">Miscanthus lutarioriparius</name>
    <dbReference type="NCBI Taxonomy" id="422564"/>
    <lineage>
        <taxon>Eukaryota</taxon>
        <taxon>Viridiplantae</taxon>
        <taxon>Streptophyta</taxon>
        <taxon>Embryophyta</taxon>
        <taxon>Tracheophyta</taxon>
        <taxon>Spermatophyta</taxon>
        <taxon>Magnoliopsida</taxon>
        <taxon>Liliopsida</taxon>
        <taxon>Poales</taxon>
        <taxon>Poaceae</taxon>
        <taxon>PACMAD clade</taxon>
        <taxon>Panicoideae</taxon>
        <taxon>Andropogonodae</taxon>
        <taxon>Andropogoneae</taxon>
        <taxon>Saccharinae</taxon>
        <taxon>Miscanthus</taxon>
    </lineage>
</organism>
<dbReference type="Proteomes" id="UP000604825">
    <property type="component" value="Unassembled WGS sequence"/>
</dbReference>
<feature type="transmembrane region" description="Helical" evidence="7">
    <location>
        <begin position="395"/>
        <end position="412"/>
    </location>
</feature>
<dbReference type="EMBL" id="CAJGYO010000002">
    <property type="protein sequence ID" value="CAD6214749.1"/>
    <property type="molecule type" value="Genomic_DNA"/>
</dbReference>
<keyword evidence="4 7" id="KW-1133">Transmembrane helix</keyword>
<dbReference type="GO" id="GO:0017004">
    <property type="term" value="P:cytochrome complex assembly"/>
    <property type="evidence" value="ECO:0007669"/>
    <property type="project" value="UniProtKB-KW"/>
</dbReference>
<evidence type="ECO:0000313" key="10">
    <source>
        <dbReference type="Proteomes" id="UP000604825"/>
    </source>
</evidence>
<keyword evidence="3" id="KW-0201">Cytochrome c-type biogenesis</keyword>